<evidence type="ECO:0000313" key="2">
    <source>
        <dbReference type="EMBL" id="GAB1221428.1"/>
    </source>
</evidence>
<sequence>MESRKDQVIQKLIEKNYYDEVKKMYNKFFLYLNEEEIDKEKIEELIENPMYLCYETNIEMEYIESCVCDKMNKKEIEEYHTLNCIFNSNNERIKTYCRINYCINHQLNEELITIINEKLGCKEGEYYEYYTVCEKYIERKLIQFFQNNRNIILKINKYGWYLLLKNINDEMIESVIELWINSKDNEINNVEIMKDRLRKLKRSDKNKILKDYIKNISKENETKEEMMNRIIQFNEEIKEGNTTTMCIKDSLNTHFRKIDNNEVIIVTKETQKTRNETIQKLISERGIFYLNSIVTKEEFEMMERKYQKISNALNNIYFSKSIIEISTKELYEISEYIENESQLIEEISEENSYSTEDRIMFIDALSQNILSYDICILINKFSDERKNFIQKQLERIGKVINNIIPIPIKDKIVIQHCLYGIKYQISKEQTKESLEILKEIEKEIKIEFHTEEMIVLLTILLKIIPINNIIEIILFHEKEMKENEINIIIDSINDYYDNDKRKCIFKLNQIQTKFNFIILLKFLIVKEIIEDYKEEMKTDLKDALNYLKYLNDEYSKKINRNEFTQQVMNIICYNEIMKHKELIKSMKYLKLFEIKKFNVFPRIINSQQQKEEILLNENSLMVLAKNNVFQTFQQINLLNTNYQNITKNYDIKVLINIILRYQGIKLTNGKKVEMNLFEKERIVKELIKISQRSRHQNSWKAVYRIHEICGLLPIQICN</sequence>
<reference evidence="2 3" key="1">
    <citation type="journal article" date="2019" name="PLoS Negl. Trop. Dis.">
        <title>Whole genome sequencing of Entamoeba nuttalli reveals mammalian host-related molecular signatures and a novel octapeptide-repeat surface protein.</title>
        <authorList>
            <person name="Tanaka M."/>
            <person name="Makiuchi T."/>
            <person name="Komiyama T."/>
            <person name="Shiina T."/>
            <person name="Osaki K."/>
            <person name="Tachibana H."/>
        </authorList>
    </citation>
    <scope>NUCLEOTIDE SEQUENCE [LARGE SCALE GENOMIC DNA]</scope>
    <source>
        <strain evidence="2 3">P19-061405</strain>
    </source>
</reference>
<keyword evidence="1" id="KW-0175">Coiled coil</keyword>
<organism evidence="2 3">
    <name type="scientific">Entamoeba nuttalli</name>
    <dbReference type="NCBI Taxonomy" id="412467"/>
    <lineage>
        <taxon>Eukaryota</taxon>
        <taxon>Amoebozoa</taxon>
        <taxon>Evosea</taxon>
        <taxon>Archamoebae</taxon>
        <taxon>Mastigamoebida</taxon>
        <taxon>Entamoebidae</taxon>
        <taxon>Entamoeba</taxon>
    </lineage>
</organism>
<name>A0ABQ0DF02_9EUKA</name>
<proteinExistence type="predicted"/>
<dbReference type="EMBL" id="BAAFRS010000080">
    <property type="protein sequence ID" value="GAB1221428.1"/>
    <property type="molecule type" value="Genomic_DNA"/>
</dbReference>
<protein>
    <submittedName>
        <fullName evidence="2">Uncharacterized protein</fullName>
    </submittedName>
</protein>
<gene>
    <name evidence="2" type="ORF">ENUP19_0080G0075</name>
</gene>
<evidence type="ECO:0000313" key="3">
    <source>
        <dbReference type="Proteomes" id="UP001628156"/>
    </source>
</evidence>
<feature type="coiled-coil region" evidence="1">
    <location>
        <begin position="180"/>
        <end position="236"/>
    </location>
</feature>
<evidence type="ECO:0000256" key="1">
    <source>
        <dbReference type="SAM" id="Coils"/>
    </source>
</evidence>
<keyword evidence="3" id="KW-1185">Reference proteome</keyword>
<accession>A0ABQ0DF02</accession>
<dbReference type="Proteomes" id="UP001628156">
    <property type="component" value="Unassembled WGS sequence"/>
</dbReference>
<comment type="caution">
    <text evidence="2">The sequence shown here is derived from an EMBL/GenBank/DDBJ whole genome shotgun (WGS) entry which is preliminary data.</text>
</comment>